<feature type="domain" description="PatA-like N-terminal" evidence="1">
    <location>
        <begin position="135"/>
        <end position="217"/>
    </location>
</feature>
<dbReference type="Proteomes" id="UP000183868">
    <property type="component" value="Chromosome"/>
</dbReference>
<dbReference type="STRING" id="880073.Cabys_3295"/>
<dbReference type="PANTHER" id="PTHR36304:SF4">
    <property type="entry name" value="DUF4388 DOMAIN-CONTAINING PROTEIN"/>
    <property type="match status" value="1"/>
</dbReference>
<protein>
    <recommendedName>
        <fullName evidence="1">PatA-like N-terminal domain-containing protein</fullName>
    </recommendedName>
</protein>
<evidence type="ECO:0000313" key="2">
    <source>
        <dbReference type="EMBL" id="APF20043.1"/>
    </source>
</evidence>
<reference evidence="2 5" key="2">
    <citation type="submission" date="2016-11" db="EMBL/GenBank/DDBJ databases">
        <title>Genomic analysis of Caldithrix abyssi and proposal of a novel bacterial phylum Caldithrichaeota.</title>
        <authorList>
            <person name="Kublanov I."/>
            <person name="Sigalova O."/>
            <person name="Gavrilov S."/>
            <person name="Lebedinsky A."/>
            <person name="Ivanova N."/>
            <person name="Daum C."/>
            <person name="Reddy T."/>
            <person name="Klenk H.P."/>
            <person name="Goker M."/>
            <person name="Reva O."/>
            <person name="Miroshnichenko M."/>
            <person name="Kyprides N."/>
            <person name="Woyke T."/>
            <person name="Gelfand M."/>
        </authorList>
    </citation>
    <scope>NUCLEOTIDE SEQUENCE [LARGE SCALE GENOMIC DNA]</scope>
    <source>
        <strain evidence="2 5">LF13</strain>
    </source>
</reference>
<dbReference type="InParanoid" id="H1XR27"/>
<dbReference type="HOGENOM" id="CLU_523455_0_0_0"/>
<keyword evidence="4" id="KW-1185">Reference proteome</keyword>
<dbReference type="Proteomes" id="UP000004671">
    <property type="component" value="Chromosome"/>
</dbReference>
<gene>
    <name evidence="2" type="ORF">Cabys_3295</name>
    <name evidence="3" type="ORF">Calab_0476</name>
</gene>
<dbReference type="EMBL" id="CM001402">
    <property type="protein sequence ID" value="EHO40121.1"/>
    <property type="molecule type" value="Genomic_DNA"/>
</dbReference>
<dbReference type="InterPro" id="IPR025497">
    <property type="entry name" value="PatA-like_N"/>
</dbReference>
<dbReference type="KEGG" id="caby:Cabys_3295"/>
<evidence type="ECO:0000313" key="3">
    <source>
        <dbReference type="EMBL" id="EHO40121.1"/>
    </source>
</evidence>
<dbReference type="PANTHER" id="PTHR36304">
    <property type="entry name" value="DOMAIN GTPASE-ACTIVATING PROTEIN, PUTATIVE-RELATED-RELATED"/>
    <property type="match status" value="1"/>
</dbReference>
<sequence>MAETAIVVLDRSPHQSEYLVQSFKEHEIPVIYNAVLDPILDLPDEYRRRLYLVDYHTLTLEKRESVIKLFKGLKNEDRVIVYNVTPDANKRIVFYELGAFRVFDRTVNIEEVCANALWWYEQITTHPDISDVLMEGRLENIEFIHFLWGLARRKVSGILELTMKRNHGEIYFKNGQIIHAQVLTHQGLDGLLHMALWQNGTFSLKRHNTKDIEQTIHNTLLGLIILISDLKLKLFSIQDQFKSEMSVLQLVNAGDLPLYKINLDAGFVEYLSQPREYGDVLENPFYPNHQTMMILQQLKKTGLLRVNEPIETIIEKEAPAFEHIYESVNTLNEFRFDPETLKQIKTTLALNTEAPAKVVVICDDEELLKHYLASLAGGADRVIFEYNMHFIRFSLGEGYEIILIGMMANPQLLRLLSVMSEEINGFIFLINAQNLANVGYYSYLINQSLVQHPVPAACAVTFFNERQMLEKIKNHFFLNWNVAWTQFEANDADSMVQILSSISPVEPIEGKEKEEEGEEE</sequence>
<dbReference type="AlphaFoldDB" id="H1XR27"/>
<evidence type="ECO:0000259" key="1">
    <source>
        <dbReference type="Pfam" id="PF14332"/>
    </source>
</evidence>
<proteinExistence type="predicted"/>
<evidence type="ECO:0000313" key="5">
    <source>
        <dbReference type="Proteomes" id="UP000183868"/>
    </source>
</evidence>
<organism evidence="3 4">
    <name type="scientific">Caldithrix abyssi DSM 13497</name>
    <dbReference type="NCBI Taxonomy" id="880073"/>
    <lineage>
        <taxon>Bacteria</taxon>
        <taxon>Pseudomonadati</taxon>
        <taxon>Calditrichota</taxon>
        <taxon>Calditrichia</taxon>
        <taxon>Calditrichales</taxon>
        <taxon>Calditrichaceae</taxon>
        <taxon>Caldithrix</taxon>
    </lineage>
</organism>
<evidence type="ECO:0000313" key="4">
    <source>
        <dbReference type="Proteomes" id="UP000004671"/>
    </source>
</evidence>
<dbReference type="EMBL" id="CP018099">
    <property type="protein sequence ID" value="APF20043.1"/>
    <property type="molecule type" value="Genomic_DNA"/>
</dbReference>
<dbReference type="PaxDb" id="880073-Calab_0476"/>
<dbReference type="RefSeq" id="WP_006927044.1">
    <property type="nucleotide sequence ID" value="NZ_CM001402.1"/>
</dbReference>
<dbReference type="Pfam" id="PF14332">
    <property type="entry name" value="DUF4388"/>
    <property type="match status" value="1"/>
</dbReference>
<reference evidence="3 4" key="1">
    <citation type="submission" date="2011-09" db="EMBL/GenBank/DDBJ databases">
        <title>The permanent draft genome of Caldithrix abyssi DSM 13497.</title>
        <authorList>
            <consortium name="US DOE Joint Genome Institute (JGI-PGF)"/>
            <person name="Lucas S."/>
            <person name="Han J."/>
            <person name="Lapidus A."/>
            <person name="Bruce D."/>
            <person name="Goodwin L."/>
            <person name="Pitluck S."/>
            <person name="Peters L."/>
            <person name="Kyrpides N."/>
            <person name="Mavromatis K."/>
            <person name="Ivanova N."/>
            <person name="Mikhailova N."/>
            <person name="Chertkov O."/>
            <person name="Detter J.C."/>
            <person name="Tapia R."/>
            <person name="Han C."/>
            <person name="Land M."/>
            <person name="Hauser L."/>
            <person name="Markowitz V."/>
            <person name="Cheng J.-F."/>
            <person name="Hugenholtz P."/>
            <person name="Woyke T."/>
            <person name="Wu D."/>
            <person name="Spring S."/>
            <person name="Brambilla E."/>
            <person name="Klenk H.-P."/>
            <person name="Eisen J.A."/>
        </authorList>
    </citation>
    <scope>NUCLEOTIDE SEQUENCE [LARGE SCALE GENOMIC DNA]</scope>
    <source>
        <strain evidence="3 4">DSM 13497</strain>
    </source>
</reference>
<name>H1XR27_CALAY</name>
<accession>H1XR27</accession>